<proteinExistence type="predicted"/>
<protein>
    <recommendedName>
        <fullName evidence="3">RRM domain-containing protein</fullName>
    </recommendedName>
</protein>
<evidence type="ECO:0000256" key="2">
    <source>
        <dbReference type="SAM" id="MobiDB-lite"/>
    </source>
</evidence>
<dbReference type="InterPro" id="IPR000504">
    <property type="entry name" value="RRM_dom"/>
</dbReference>
<name>A0A084GB65_PSEDA</name>
<feature type="domain" description="RRM" evidence="3">
    <location>
        <begin position="27"/>
        <end position="112"/>
    </location>
</feature>
<dbReference type="OrthoDB" id="277802at2759"/>
<accession>A0A084GB65</accession>
<dbReference type="VEuPathDB" id="FungiDB:SAPIO_CDS3613"/>
<dbReference type="EMBL" id="JOWA01000088">
    <property type="protein sequence ID" value="KEZ44577.1"/>
    <property type="molecule type" value="Genomic_DNA"/>
</dbReference>
<keyword evidence="5" id="KW-1185">Reference proteome</keyword>
<evidence type="ECO:0000259" key="3">
    <source>
        <dbReference type="PROSITE" id="PS50102"/>
    </source>
</evidence>
<dbReference type="KEGG" id="sapo:SAPIO_CDS3613"/>
<dbReference type="InterPro" id="IPR035979">
    <property type="entry name" value="RBD_domain_sf"/>
</dbReference>
<evidence type="ECO:0000313" key="4">
    <source>
        <dbReference type="EMBL" id="KEZ44577.1"/>
    </source>
</evidence>
<dbReference type="GO" id="GO:0003723">
    <property type="term" value="F:RNA binding"/>
    <property type="evidence" value="ECO:0007669"/>
    <property type="project" value="UniProtKB-UniRule"/>
</dbReference>
<dbReference type="Proteomes" id="UP000028545">
    <property type="component" value="Unassembled WGS sequence"/>
</dbReference>
<feature type="compositionally biased region" description="Basic and acidic residues" evidence="2">
    <location>
        <begin position="140"/>
        <end position="158"/>
    </location>
</feature>
<dbReference type="RefSeq" id="XP_016644376.1">
    <property type="nucleotide sequence ID" value="XM_016786370.1"/>
</dbReference>
<dbReference type="OMA" id="NLYMLFA"/>
<feature type="compositionally biased region" description="Low complexity" evidence="2">
    <location>
        <begin position="122"/>
        <end position="131"/>
    </location>
</feature>
<dbReference type="InterPro" id="IPR012677">
    <property type="entry name" value="Nucleotide-bd_a/b_plait_sf"/>
</dbReference>
<dbReference type="PROSITE" id="PS50102">
    <property type="entry name" value="RRM"/>
    <property type="match status" value="1"/>
</dbReference>
<evidence type="ECO:0000256" key="1">
    <source>
        <dbReference type="PROSITE-ProRule" id="PRU00176"/>
    </source>
</evidence>
<dbReference type="HOGENOM" id="CLU_041869_2_0_1"/>
<dbReference type="GeneID" id="27722685"/>
<gene>
    <name evidence="4" type="ORF">SAPIO_CDS3613</name>
</gene>
<dbReference type="Gene3D" id="3.30.70.330">
    <property type="match status" value="1"/>
</dbReference>
<feature type="region of interest" description="Disordered" evidence="2">
    <location>
        <begin position="122"/>
        <end position="179"/>
    </location>
</feature>
<sequence length="179" mass="19210">MTSTLATRGLPSNPSLPAKVLPIQPNQTLYVTNLPSAKIKKPDLRTALYLLFSTYGPVLDVVALKTMKMRGQAHIKIEYAKSKSHFVSKLDGTFKMPSASGAAEVEVTDLQSSIFNAPAPGTAAAAKAAALPPKPPTAEKAVERGETPEGRGQKRPRDEEESEESEDSDVAMEEDSDDE</sequence>
<reference evidence="4 5" key="1">
    <citation type="journal article" date="2014" name="Genome Announc.">
        <title>Draft genome sequence of the pathogenic fungus Scedosporium apiospermum.</title>
        <authorList>
            <person name="Vandeputte P."/>
            <person name="Ghamrawi S."/>
            <person name="Rechenmann M."/>
            <person name="Iltis A."/>
            <person name="Giraud S."/>
            <person name="Fleury M."/>
            <person name="Thornton C."/>
            <person name="Delhaes L."/>
            <person name="Meyer W."/>
            <person name="Papon N."/>
            <person name="Bouchara J.P."/>
        </authorList>
    </citation>
    <scope>NUCLEOTIDE SEQUENCE [LARGE SCALE GENOMIC DNA]</scope>
    <source>
        <strain evidence="4 5">IHEM 14462</strain>
    </source>
</reference>
<keyword evidence="1" id="KW-0694">RNA-binding</keyword>
<dbReference type="SUPFAM" id="SSF54928">
    <property type="entry name" value="RNA-binding domain, RBD"/>
    <property type="match status" value="1"/>
</dbReference>
<feature type="compositionally biased region" description="Acidic residues" evidence="2">
    <location>
        <begin position="159"/>
        <end position="179"/>
    </location>
</feature>
<evidence type="ECO:0000313" key="5">
    <source>
        <dbReference type="Proteomes" id="UP000028545"/>
    </source>
</evidence>
<dbReference type="AlphaFoldDB" id="A0A084GB65"/>
<comment type="caution">
    <text evidence="4">The sequence shown here is derived from an EMBL/GenBank/DDBJ whole genome shotgun (WGS) entry which is preliminary data.</text>
</comment>
<organism evidence="4 5">
    <name type="scientific">Pseudallescheria apiosperma</name>
    <name type="common">Scedosporium apiospermum</name>
    <dbReference type="NCBI Taxonomy" id="563466"/>
    <lineage>
        <taxon>Eukaryota</taxon>
        <taxon>Fungi</taxon>
        <taxon>Dikarya</taxon>
        <taxon>Ascomycota</taxon>
        <taxon>Pezizomycotina</taxon>
        <taxon>Sordariomycetes</taxon>
        <taxon>Hypocreomycetidae</taxon>
        <taxon>Microascales</taxon>
        <taxon>Microascaceae</taxon>
        <taxon>Scedosporium</taxon>
    </lineage>
</organism>